<dbReference type="EMBL" id="AAXG02000047">
    <property type="protein sequence ID" value="EDM97866.1"/>
    <property type="molecule type" value="Genomic_DNA"/>
</dbReference>
<organism evidence="2 3">
    <name type="scientific">Pseudoflavonifractor capillosus ATCC 29799</name>
    <dbReference type="NCBI Taxonomy" id="411467"/>
    <lineage>
        <taxon>Bacteria</taxon>
        <taxon>Bacillati</taxon>
        <taxon>Bacillota</taxon>
        <taxon>Clostridia</taxon>
        <taxon>Eubacteriales</taxon>
        <taxon>Oscillospiraceae</taxon>
        <taxon>Pseudoflavonifractor</taxon>
    </lineage>
</organism>
<evidence type="ECO:0000313" key="3">
    <source>
        <dbReference type="Proteomes" id="UP000003639"/>
    </source>
</evidence>
<dbReference type="STRING" id="411467.BACCAP_04341"/>
<feature type="transmembrane region" description="Helical" evidence="1">
    <location>
        <begin position="184"/>
        <end position="206"/>
    </location>
</feature>
<dbReference type="OrthoDB" id="1655186at2"/>
<keyword evidence="3" id="KW-1185">Reference proteome</keyword>
<reference evidence="2 3" key="1">
    <citation type="submission" date="2007-04" db="EMBL/GenBank/DDBJ databases">
        <authorList>
            <person name="Fulton L."/>
            <person name="Clifton S."/>
            <person name="Fulton B."/>
            <person name="Xu J."/>
            <person name="Minx P."/>
            <person name="Pepin K.H."/>
            <person name="Johnson M."/>
            <person name="Thiruvilangam P."/>
            <person name="Bhonagiri V."/>
            <person name="Nash W.E."/>
            <person name="Mardis E.R."/>
            <person name="Wilson R.K."/>
        </authorList>
    </citation>
    <scope>NUCLEOTIDE SEQUENCE [LARGE SCALE GENOMIC DNA]</scope>
    <source>
        <strain evidence="2 3">ATCC 29799</strain>
    </source>
</reference>
<feature type="transmembrane region" description="Helical" evidence="1">
    <location>
        <begin position="116"/>
        <end position="137"/>
    </location>
</feature>
<dbReference type="InterPro" id="IPR025699">
    <property type="entry name" value="ABC2_memb-like"/>
</dbReference>
<feature type="transmembrane region" description="Helical" evidence="1">
    <location>
        <begin position="20"/>
        <end position="39"/>
    </location>
</feature>
<dbReference type="RefSeq" id="WP_006574817.1">
    <property type="nucleotide sequence ID" value="NZ_AAXG02000047.1"/>
</dbReference>
<evidence type="ECO:0000313" key="2">
    <source>
        <dbReference type="EMBL" id="EDM97866.1"/>
    </source>
</evidence>
<gene>
    <name evidence="2" type="ORF">BACCAP_04341</name>
</gene>
<sequence length="210" mass="22799">MRGLIYKDVQLFFKSVDKKLIIIAVAAIALLLAKAGVYGGLMGSIMLAMTVSMQNIMIFASDEKANWKKYQRALPISAISVITSKYISVLITLSVSILGSIAFAAISGFIHSTFDLTLLGLSVLSAVVVPLIWTGICLPLTFWFGFRSAQTMGLIVVIPIFYMIKFFEDGPGLAAIPASISNCLLWVCIAAIVIFVLSYVISLLGYSKKR</sequence>
<proteinExistence type="predicted"/>
<comment type="caution">
    <text evidence="2">The sequence shown here is derived from an EMBL/GenBank/DDBJ whole genome shotgun (WGS) entry which is preliminary data.</text>
</comment>
<keyword evidence="1" id="KW-1133">Transmembrane helix</keyword>
<dbReference type="Pfam" id="PF13346">
    <property type="entry name" value="ABC2_membrane_5"/>
    <property type="match status" value="1"/>
</dbReference>
<keyword evidence="1" id="KW-0812">Transmembrane</keyword>
<protein>
    <recommendedName>
        <fullName evidence="4">ABC-2 type transporter</fullName>
    </recommendedName>
</protein>
<keyword evidence="1" id="KW-0472">Membrane</keyword>
<accession>A6P1H4</accession>
<evidence type="ECO:0008006" key="4">
    <source>
        <dbReference type="Google" id="ProtNLM"/>
    </source>
</evidence>
<reference evidence="2 3" key="2">
    <citation type="submission" date="2007-06" db="EMBL/GenBank/DDBJ databases">
        <title>Draft genome sequence of Pseudoflavonifractor capillosus ATCC 29799.</title>
        <authorList>
            <person name="Sudarsanam P."/>
            <person name="Ley R."/>
            <person name="Guruge J."/>
            <person name="Turnbaugh P.J."/>
            <person name="Mahowald M."/>
            <person name="Liep D."/>
            <person name="Gordon J."/>
        </authorList>
    </citation>
    <scope>NUCLEOTIDE SEQUENCE [LARGE SCALE GENOMIC DNA]</scope>
    <source>
        <strain evidence="2 3">ATCC 29799</strain>
    </source>
</reference>
<dbReference type="eggNOG" id="ENOG502ZC8Q">
    <property type="taxonomic scope" value="Bacteria"/>
</dbReference>
<name>A6P1H4_9FIRM</name>
<evidence type="ECO:0000256" key="1">
    <source>
        <dbReference type="SAM" id="Phobius"/>
    </source>
</evidence>
<dbReference type="Proteomes" id="UP000003639">
    <property type="component" value="Unassembled WGS sequence"/>
</dbReference>
<feature type="transmembrane region" description="Helical" evidence="1">
    <location>
        <begin position="86"/>
        <end position="110"/>
    </location>
</feature>
<feature type="transmembrane region" description="Helical" evidence="1">
    <location>
        <begin position="144"/>
        <end position="164"/>
    </location>
</feature>
<dbReference type="AlphaFoldDB" id="A6P1H4"/>